<evidence type="ECO:0000256" key="1">
    <source>
        <dbReference type="SAM" id="SignalP"/>
    </source>
</evidence>
<dbReference type="EMBL" id="BMXA01000001">
    <property type="protein sequence ID" value="GHA00575.1"/>
    <property type="molecule type" value="Genomic_DNA"/>
</dbReference>
<proteinExistence type="predicted"/>
<organism evidence="2 3">
    <name type="scientific">Arenicella chitinivorans</name>
    <dbReference type="NCBI Taxonomy" id="1329800"/>
    <lineage>
        <taxon>Bacteria</taxon>
        <taxon>Pseudomonadati</taxon>
        <taxon>Pseudomonadota</taxon>
        <taxon>Gammaproteobacteria</taxon>
        <taxon>Arenicellales</taxon>
        <taxon>Arenicellaceae</taxon>
        <taxon>Arenicella</taxon>
    </lineage>
</organism>
<evidence type="ECO:0000313" key="3">
    <source>
        <dbReference type="Proteomes" id="UP000614811"/>
    </source>
</evidence>
<dbReference type="RefSeq" id="WP_189398588.1">
    <property type="nucleotide sequence ID" value="NZ_BMXA01000001.1"/>
</dbReference>
<comment type="caution">
    <text evidence="2">The sequence shown here is derived from an EMBL/GenBank/DDBJ whole genome shotgun (WGS) entry which is preliminary data.</text>
</comment>
<feature type="signal peptide" evidence="1">
    <location>
        <begin position="1"/>
        <end position="23"/>
    </location>
</feature>
<accession>A0A918RL20</accession>
<evidence type="ECO:0008006" key="4">
    <source>
        <dbReference type="Google" id="ProtNLM"/>
    </source>
</evidence>
<feature type="chain" id="PRO_5037481835" description="DUF4398 domain-containing protein" evidence="1">
    <location>
        <begin position="24"/>
        <end position="243"/>
    </location>
</feature>
<protein>
    <recommendedName>
        <fullName evidence="4">DUF4398 domain-containing protein</fullName>
    </recommendedName>
</protein>
<keyword evidence="3" id="KW-1185">Reference proteome</keyword>
<reference evidence="2" key="2">
    <citation type="submission" date="2020-09" db="EMBL/GenBank/DDBJ databases">
        <authorList>
            <person name="Sun Q."/>
            <person name="Kim S."/>
        </authorList>
    </citation>
    <scope>NUCLEOTIDE SEQUENCE</scope>
    <source>
        <strain evidence="2">KCTC 12711</strain>
    </source>
</reference>
<evidence type="ECO:0000313" key="2">
    <source>
        <dbReference type="EMBL" id="GHA00575.1"/>
    </source>
</evidence>
<reference evidence="2" key="1">
    <citation type="journal article" date="2014" name="Int. J. Syst. Evol. Microbiol.">
        <title>Complete genome sequence of Corynebacterium casei LMG S-19264T (=DSM 44701T), isolated from a smear-ripened cheese.</title>
        <authorList>
            <consortium name="US DOE Joint Genome Institute (JGI-PGF)"/>
            <person name="Walter F."/>
            <person name="Albersmeier A."/>
            <person name="Kalinowski J."/>
            <person name="Ruckert C."/>
        </authorList>
    </citation>
    <scope>NUCLEOTIDE SEQUENCE</scope>
    <source>
        <strain evidence="2">KCTC 12711</strain>
    </source>
</reference>
<gene>
    <name evidence="2" type="ORF">GCM10008090_06820</name>
</gene>
<dbReference type="PROSITE" id="PS51257">
    <property type="entry name" value="PROKAR_LIPOPROTEIN"/>
    <property type="match status" value="1"/>
</dbReference>
<keyword evidence="1" id="KW-0732">Signal</keyword>
<dbReference type="Proteomes" id="UP000614811">
    <property type="component" value="Unassembled WGS sequence"/>
</dbReference>
<sequence>MIKIIICISLIALLSACSRESTAPNNQNHLDAVASNNTKFSTFLSEAQICQILEAEKIAAYTAGQGEPEKAASSYRETYTCTYTWPRPDAEERQQKVLEATMASMRGEGERLSMRERMTDYQITISARQSKRNANTFVPQVLTEAQIQAQIETAKKRAAERLTDEQKAVAGSAADDMVERLIRKNNENQRVKGIGDAAYWSNLSSGSLQVLAGDIELSISPMLADSKQADMENAKQIAVTILK</sequence>
<name>A0A918RL20_9GAMM</name>
<dbReference type="AlphaFoldDB" id="A0A918RL20"/>